<comment type="caution">
    <text evidence="5">The sequence shown here is derived from an EMBL/GenBank/DDBJ whole genome shotgun (WGS) entry which is preliminary data.</text>
</comment>
<keyword evidence="4" id="KW-1133">Transmembrane helix</keyword>
<protein>
    <submittedName>
        <fullName evidence="5">Efflux RND transporter periplasmic adaptor subunit</fullName>
    </submittedName>
</protein>
<gene>
    <name evidence="5" type="ORF">ACFOEE_12310</name>
</gene>
<accession>A0ABV7CL87</accession>
<reference evidence="6" key="1">
    <citation type="journal article" date="2019" name="Int. J. Syst. Evol. Microbiol.">
        <title>The Global Catalogue of Microorganisms (GCM) 10K type strain sequencing project: providing services to taxonomists for standard genome sequencing and annotation.</title>
        <authorList>
            <consortium name="The Broad Institute Genomics Platform"/>
            <consortium name="The Broad Institute Genome Sequencing Center for Infectious Disease"/>
            <person name="Wu L."/>
            <person name="Ma J."/>
        </authorList>
    </citation>
    <scope>NUCLEOTIDE SEQUENCE [LARGE SCALE GENOMIC DNA]</scope>
    <source>
        <strain evidence="6">KCTC 42730</strain>
    </source>
</reference>
<feature type="transmembrane region" description="Helical" evidence="4">
    <location>
        <begin position="16"/>
        <end position="34"/>
    </location>
</feature>
<keyword evidence="4" id="KW-0472">Membrane</keyword>
<dbReference type="Gene3D" id="2.40.50.100">
    <property type="match status" value="1"/>
</dbReference>
<proteinExistence type="predicted"/>
<evidence type="ECO:0000313" key="5">
    <source>
        <dbReference type="EMBL" id="MFC3033305.1"/>
    </source>
</evidence>
<dbReference type="PANTHER" id="PTHR32347">
    <property type="entry name" value="EFFLUX SYSTEM COMPONENT YKNX-RELATED"/>
    <property type="match status" value="1"/>
</dbReference>
<dbReference type="PANTHER" id="PTHR32347:SF23">
    <property type="entry name" value="BLL5650 PROTEIN"/>
    <property type="match status" value="1"/>
</dbReference>
<feature type="coiled-coil region" evidence="3">
    <location>
        <begin position="174"/>
        <end position="201"/>
    </location>
</feature>
<sequence length="414" mass="45505">MDVIKPRVAQSRWLKWWLVVALAIAVLWMLRSIWQSDYHQLSARQVELATVERGTLSMTVDVFGQLDSLDKQLLVSDSDAIVKHVAVRAGETVMAGDVIVELMDADLDLQVAHAEQALEAANTTYMQLQLRQQREYLADSLQQARLQGELDTTILKLQAEQKLAEAGILSQLSFAQTRSTVENLQRQLQGETKRLTQLKVIHQNELQLAKRLVTLQEKALRRNRDKLAALTVVAPITAVIETLPLVVGQKLHAGELLATLGQREQLKAMLQVPQSQLGKIQLQQPVSVVIQGQRVAGKVSRITPVVQDNYIVVEVTLADVPVGAVAKQSVTAKITVATWPNTVHVRSPASVEGQLSGEALRVSHDGLIERVSVQFADLSGGQVRVVAGLAVGDRIVVSDLSAQLAEYDKLILKE</sequence>
<evidence type="ECO:0000256" key="3">
    <source>
        <dbReference type="SAM" id="Coils"/>
    </source>
</evidence>
<evidence type="ECO:0000256" key="4">
    <source>
        <dbReference type="SAM" id="Phobius"/>
    </source>
</evidence>
<keyword evidence="4" id="KW-0812">Transmembrane</keyword>
<dbReference type="Gene3D" id="2.40.30.170">
    <property type="match status" value="1"/>
</dbReference>
<dbReference type="SUPFAM" id="SSF111369">
    <property type="entry name" value="HlyD-like secretion proteins"/>
    <property type="match status" value="1"/>
</dbReference>
<dbReference type="Gene3D" id="1.10.287.470">
    <property type="entry name" value="Helix hairpin bin"/>
    <property type="match status" value="1"/>
</dbReference>
<organism evidence="5 6">
    <name type="scientific">Pseudoalteromonas fenneropenaei</name>
    <dbReference type="NCBI Taxonomy" id="1737459"/>
    <lineage>
        <taxon>Bacteria</taxon>
        <taxon>Pseudomonadati</taxon>
        <taxon>Pseudomonadota</taxon>
        <taxon>Gammaproteobacteria</taxon>
        <taxon>Alteromonadales</taxon>
        <taxon>Pseudoalteromonadaceae</taxon>
        <taxon>Pseudoalteromonas</taxon>
    </lineage>
</organism>
<keyword evidence="6" id="KW-1185">Reference proteome</keyword>
<dbReference type="Proteomes" id="UP001595453">
    <property type="component" value="Unassembled WGS sequence"/>
</dbReference>
<dbReference type="EMBL" id="JBHRSD010000018">
    <property type="protein sequence ID" value="MFC3033305.1"/>
    <property type="molecule type" value="Genomic_DNA"/>
</dbReference>
<dbReference type="InterPro" id="IPR050465">
    <property type="entry name" value="UPF0194_transport"/>
</dbReference>
<evidence type="ECO:0000313" key="6">
    <source>
        <dbReference type="Proteomes" id="UP001595453"/>
    </source>
</evidence>
<evidence type="ECO:0000256" key="1">
    <source>
        <dbReference type="ARBA" id="ARBA00004196"/>
    </source>
</evidence>
<comment type="subcellular location">
    <subcellularLocation>
        <location evidence="1">Cell envelope</location>
    </subcellularLocation>
</comment>
<name>A0ABV7CL87_9GAMM</name>
<dbReference type="RefSeq" id="WP_377124654.1">
    <property type="nucleotide sequence ID" value="NZ_JBHRSD010000018.1"/>
</dbReference>
<evidence type="ECO:0000256" key="2">
    <source>
        <dbReference type="ARBA" id="ARBA00023054"/>
    </source>
</evidence>
<keyword evidence="2 3" id="KW-0175">Coiled coil</keyword>